<dbReference type="PRINTS" id="PR00603">
    <property type="entry name" value="CYTOCHROMEC1"/>
</dbReference>
<keyword evidence="5 8" id="KW-1133">Transmembrane helix</keyword>
<comment type="subcellular location">
    <subcellularLocation>
        <location evidence="1">Membrane</location>
    </subcellularLocation>
</comment>
<gene>
    <name evidence="10" type="primary">petC_7</name>
    <name evidence="10" type="ORF">GALL_256930</name>
</gene>
<protein>
    <submittedName>
        <fullName evidence="10">Cytochrome c1</fullName>
    </submittedName>
</protein>
<dbReference type="SUPFAM" id="SSF46626">
    <property type="entry name" value="Cytochrome c"/>
    <property type="match status" value="1"/>
</dbReference>
<evidence type="ECO:0000256" key="1">
    <source>
        <dbReference type="ARBA" id="ARBA00004370"/>
    </source>
</evidence>
<organism evidence="10">
    <name type="scientific">mine drainage metagenome</name>
    <dbReference type="NCBI Taxonomy" id="410659"/>
    <lineage>
        <taxon>unclassified sequences</taxon>
        <taxon>metagenomes</taxon>
        <taxon>ecological metagenomes</taxon>
    </lineage>
</organism>
<reference evidence="10" key="1">
    <citation type="submission" date="2016-10" db="EMBL/GenBank/DDBJ databases">
        <title>Sequence of Gallionella enrichment culture.</title>
        <authorList>
            <person name="Poehlein A."/>
            <person name="Muehling M."/>
            <person name="Daniel R."/>
        </authorList>
    </citation>
    <scope>NUCLEOTIDE SEQUENCE</scope>
</reference>
<evidence type="ECO:0000256" key="2">
    <source>
        <dbReference type="ARBA" id="ARBA00022617"/>
    </source>
</evidence>
<dbReference type="GO" id="GO:0006122">
    <property type="term" value="P:mitochondrial electron transport, ubiquinol to cytochrome c"/>
    <property type="evidence" value="ECO:0007669"/>
    <property type="project" value="TreeGrafter"/>
</dbReference>
<dbReference type="Pfam" id="PF02167">
    <property type="entry name" value="Cytochrom_C1"/>
    <property type="match status" value="1"/>
</dbReference>
<keyword evidence="7 8" id="KW-0472">Membrane</keyword>
<evidence type="ECO:0000256" key="4">
    <source>
        <dbReference type="ARBA" id="ARBA00022723"/>
    </source>
</evidence>
<evidence type="ECO:0000256" key="6">
    <source>
        <dbReference type="ARBA" id="ARBA00023004"/>
    </source>
</evidence>
<evidence type="ECO:0000256" key="3">
    <source>
        <dbReference type="ARBA" id="ARBA00022692"/>
    </source>
</evidence>
<dbReference type="InterPro" id="IPR002326">
    <property type="entry name" value="Cyt_c1"/>
</dbReference>
<keyword evidence="3 8" id="KW-0812">Transmembrane</keyword>
<keyword evidence="4" id="KW-0479">Metal-binding</keyword>
<dbReference type="GO" id="GO:0009055">
    <property type="term" value="F:electron transfer activity"/>
    <property type="evidence" value="ECO:0007669"/>
    <property type="project" value="InterPro"/>
</dbReference>
<evidence type="ECO:0000256" key="8">
    <source>
        <dbReference type="SAM" id="Phobius"/>
    </source>
</evidence>
<dbReference type="AlphaFoldDB" id="A0A1J5R997"/>
<evidence type="ECO:0000256" key="7">
    <source>
        <dbReference type="ARBA" id="ARBA00023136"/>
    </source>
</evidence>
<accession>A0A1J5R997</accession>
<dbReference type="GO" id="GO:0046872">
    <property type="term" value="F:metal ion binding"/>
    <property type="evidence" value="ECO:0007669"/>
    <property type="project" value="UniProtKB-KW"/>
</dbReference>
<dbReference type="GO" id="GO:0005739">
    <property type="term" value="C:mitochondrion"/>
    <property type="evidence" value="ECO:0007669"/>
    <property type="project" value="GOC"/>
</dbReference>
<dbReference type="FunFam" id="1.10.760.10:FF:000011">
    <property type="entry name" value="Cytochrome c1, putative"/>
    <property type="match status" value="1"/>
</dbReference>
<comment type="caution">
    <text evidence="10">The sequence shown here is derived from an EMBL/GenBank/DDBJ whole genome shotgun (WGS) entry which is preliminary data.</text>
</comment>
<evidence type="ECO:0000259" key="9">
    <source>
        <dbReference type="PROSITE" id="PS51007"/>
    </source>
</evidence>
<keyword evidence="6" id="KW-0408">Iron</keyword>
<dbReference type="Gene3D" id="1.20.5.100">
    <property type="entry name" value="Cytochrome c1, transmembrane anchor, C-terminal"/>
    <property type="match status" value="1"/>
</dbReference>
<dbReference type="EMBL" id="MLJW01000233">
    <property type="protein sequence ID" value="OIQ92393.1"/>
    <property type="molecule type" value="Genomic_DNA"/>
</dbReference>
<name>A0A1J5R997_9ZZZZ</name>
<dbReference type="GO" id="GO:0020037">
    <property type="term" value="F:heme binding"/>
    <property type="evidence" value="ECO:0007669"/>
    <property type="project" value="InterPro"/>
</dbReference>
<dbReference type="GO" id="GO:0016020">
    <property type="term" value="C:membrane"/>
    <property type="evidence" value="ECO:0007669"/>
    <property type="project" value="UniProtKB-SubCell"/>
</dbReference>
<proteinExistence type="predicted"/>
<sequence length="252" mass="27609">MRKFLLSTIAAGLLAAATPALAHEGPALDKQVWSWQGVFGHYDKAQLRRGWQVYHDICSNCHSMNLLAYRNLASLGFTADQIKAFAAEKQVTDGPNDQGEMYQRPARPSDHFVPPFANEQAARVANNGALPPDLSLMVKARHGGPDYVYSLLTGFTDPPAGHVVPDGMYYNRAFNGGNIGMPPPISDDAVTYADGTKATKDQIAKDVVSFLNWAAEPELDQRHALGVKVIGFLIVLTAMFYALKRKIWADVH</sequence>
<evidence type="ECO:0000256" key="5">
    <source>
        <dbReference type="ARBA" id="ARBA00022989"/>
    </source>
</evidence>
<feature type="transmembrane region" description="Helical" evidence="8">
    <location>
        <begin position="225"/>
        <end position="243"/>
    </location>
</feature>
<dbReference type="Gene3D" id="1.10.760.10">
    <property type="entry name" value="Cytochrome c-like domain"/>
    <property type="match status" value="1"/>
</dbReference>
<dbReference type="PANTHER" id="PTHR10266">
    <property type="entry name" value="CYTOCHROME C1"/>
    <property type="match status" value="1"/>
</dbReference>
<dbReference type="InterPro" id="IPR009056">
    <property type="entry name" value="Cyt_c-like_dom"/>
</dbReference>
<feature type="domain" description="Cytochrome c" evidence="9">
    <location>
        <begin position="45"/>
        <end position="215"/>
    </location>
</feature>
<dbReference type="PROSITE" id="PS51007">
    <property type="entry name" value="CYTC"/>
    <property type="match status" value="1"/>
</dbReference>
<dbReference type="PANTHER" id="PTHR10266:SF3">
    <property type="entry name" value="CYTOCHROME C1, HEME PROTEIN, MITOCHONDRIAL"/>
    <property type="match status" value="1"/>
</dbReference>
<keyword evidence="2" id="KW-0349">Heme</keyword>
<dbReference type="InterPro" id="IPR036909">
    <property type="entry name" value="Cyt_c-like_dom_sf"/>
</dbReference>
<evidence type="ECO:0000313" key="10">
    <source>
        <dbReference type="EMBL" id="OIQ92393.1"/>
    </source>
</evidence>